<dbReference type="Pfam" id="PF03081">
    <property type="entry name" value="Exo70_C"/>
    <property type="match status" value="1"/>
</dbReference>
<dbReference type="PANTHER" id="PTHR12542">
    <property type="entry name" value="EXOCYST COMPLEX PROTEIN EXO70"/>
    <property type="match status" value="1"/>
</dbReference>
<evidence type="ECO:0000259" key="5">
    <source>
        <dbReference type="Pfam" id="PF03081"/>
    </source>
</evidence>
<dbReference type="PANTHER" id="PTHR12542:SF17">
    <property type="entry name" value="EXOCYST SUBUNIT EXO70 FAMILY PROTEIN"/>
    <property type="match status" value="1"/>
</dbReference>
<dbReference type="SUPFAM" id="SSF74788">
    <property type="entry name" value="Cullin repeat-like"/>
    <property type="match status" value="1"/>
</dbReference>
<feature type="region of interest" description="Disordered" evidence="4">
    <location>
        <begin position="1"/>
        <end position="37"/>
    </location>
</feature>
<dbReference type="GO" id="GO:0005546">
    <property type="term" value="F:phosphatidylinositol-4,5-bisphosphate binding"/>
    <property type="evidence" value="ECO:0007669"/>
    <property type="project" value="InterPro"/>
</dbReference>
<gene>
    <name evidence="6" type="ORF">HHK36_010913</name>
</gene>
<dbReference type="AlphaFoldDB" id="A0A834ZAE2"/>
<evidence type="ECO:0000256" key="1">
    <source>
        <dbReference type="ARBA" id="ARBA00006756"/>
    </source>
</evidence>
<keyword evidence="3" id="KW-0653">Protein transport</keyword>
<dbReference type="GO" id="GO:0015031">
    <property type="term" value="P:protein transport"/>
    <property type="evidence" value="ECO:0007669"/>
    <property type="project" value="UniProtKB-KW"/>
</dbReference>
<feature type="compositionally biased region" description="Low complexity" evidence="4">
    <location>
        <begin position="8"/>
        <end position="32"/>
    </location>
</feature>
<dbReference type="FunFam" id="1.20.1280.170:FF:000003">
    <property type="entry name" value="Exocyst subunit Exo70 family protein"/>
    <property type="match status" value="1"/>
</dbReference>
<dbReference type="OMA" id="PAYRTFY"/>
<feature type="domain" description="Exocyst complex subunit Exo70 C-terminal" evidence="5">
    <location>
        <begin position="245"/>
        <end position="606"/>
    </location>
</feature>
<accession>A0A834ZAE2</accession>
<keyword evidence="3" id="KW-0268">Exocytosis</keyword>
<comment type="caution">
    <text evidence="6">The sequence shown here is derived from an EMBL/GenBank/DDBJ whole genome shotgun (WGS) entry which is preliminary data.</text>
</comment>
<dbReference type="Pfam" id="PF20669">
    <property type="entry name" value="Exo70_N"/>
    <property type="match status" value="1"/>
</dbReference>
<dbReference type="EMBL" id="JABCRI010000007">
    <property type="protein sequence ID" value="KAF8402822.1"/>
    <property type="molecule type" value="Genomic_DNA"/>
</dbReference>
<evidence type="ECO:0000256" key="4">
    <source>
        <dbReference type="SAM" id="MobiDB-lite"/>
    </source>
</evidence>
<evidence type="ECO:0000313" key="7">
    <source>
        <dbReference type="Proteomes" id="UP000655225"/>
    </source>
</evidence>
<dbReference type="InterPro" id="IPR004140">
    <property type="entry name" value="Exo70"/>
</dbReference>
<dbReference type="GO" id="GO:0000145">
    <property type="term" value="C:exocyst"/>
    <property type="evidence" value="ECO:0007669"/>
    <property type="project" value="InterPro"/>
</dbReference>
<organism evidence="6 7">
    <name type="scientific">Tetracentron sinense</name>
    <name type="common">Spur-leaf</name>
    <dbReference type="NCBI Taxonomy" id="13715"/>
    <lineage>
        <taxon>Eukaryota</taxon>
        <taxon>Viridiplantae</taxon>
        <taxon>Streptophyta</taxon>
        <taxon>Embryophyta</taxon>
        <taxon>Tracheophyta</taxon>
        <taxon>Spermatophyta</taxon>
        <taxon>Magnoliopsida</taxon>
        <taxon>Trochodendrales</taxon>
        <taxon>Trochodendraceae</taxon>
        <taxon>Tetracentron</taxon>
    </lineage>
</organism>
<evidence type="ECO:0000256" key="2">
    <source>
        <dbReference type="ARBA" id="ARBA00022448"/>
    </source>
</evidence>
<comment type="similarity">
    <text evidence="1 3">Belongs to the EXO70 family.</text>
</comment>
<comment type="function">
    <text evidence="3">Component of the exocyst complex.</text>
</comment>
<dbReference type="InterPro" id="IPR016159">
    <property type="entry name" value="Cullin_repeat-like_dom_sf"/>
</dbReference>
<dbReference type="Gene3D" id="1.20.1280.170">
    <property type="entry name" value="Exocyst complex component Exo70"/>
    <property type="match status" value="1"/>
</dbReference>
<proteinExistence type="inferred from homology"/>
<feature type="compositionally biased region" description="Low complexity" evidence="4">
    <location>
        <begin position="139"/>
        <end position="154"/>
    </location>
</feature>
<reference evidence="6 7" key="1">
    <citation type="submission" date="2020-04" db="EMBL/GenBank/DDBJ databases">
        <title>Plant Genome Project.</title>
        <authorList>
            <person name="Zhang R.-G."/>
        </authorList>
    </citation>
    <scope>NUCLEOTIDE SEQUENCE [LARGE SCALE GENOMIC DNA]</scope>
    <source>
        <strain evidence="6">YNK0</strain>
        <tissue evidence="6">Leaf</tissue>
    </source>
</reference>
<dbReference type="GO" id="GO:0006887">
    <property type="term" value="P:exocytosis"/>
    <property type="evidence" value="ECO:0007669"/>
    <property type="project" value="UniProtKB-KW"/>
</dbReference>
<dbReference type="InterPro" id="IPR046364">
    <property type="entry name" value="Exo70_C"/>
</dbReference>
<keyword evidence="7" id="KW-1185">Reference proteome</keyword>
<name>A0A834ZAE2_TETSI</name>
<protein>
    <recommendedName>
        <fullName evidence="3">Exocyst subunit Exo70 family protein</fullName>
    </recommendedName>
</protein>
<evidence type="ECO:0000313" key="6">
    <source>
        <dbReference type="EMBL" id="KAF8402822.1"/>
    </source>
</evidence>
<feature type="region of interest" description="Disordered" evidence="4">
    <location>
        <begin position="135"/>
        <end position="155"/>
    </location>
</feature>
<keyword evidence="2 3" id="KW-0813">Transport</keyword>
<sequence>MPRKGMRSCLYPSSKTSSYSISHHPSSPRSVPMTPRHTFSESTMEENVQIAQSIITKWDRDTSSYAKVTSLFLENRKEAKDFLKSVKDLQRAMHFYVSDNPNSEKLVRAQNLMQIAMKRLEKEFYQILSTNRDHLDPESVSGRSSHLSARSSTSDYEDDVEFEEEIQIANDSISEVEQASTLAMSDLKSIADCMISSGYGKECVKIYKIIRKSIVDEGLYRLGVERLSSSQIHKMDWEVLELKIKNWLNAARIAMKTLFSGERILCDHVFSASDSIRESCFSEISKEGAIHLFEFAEYVAKSKKSPVKMSRILDIYDTISNLWPEIESVFSLESTSVVRSQALSSLTKLGDAVRTMLSDFQSSIQKDSSKSLVSGGGIHPLTRYVMNYISLLADYSGIISDIVGEWSMPEQSPLPESYFESPNFDDSMTSTISVRLAWLILVLLCKLDGKADLYKDVSLSYLFLANNLQYVVAKVRTSNLRFLIGEDWILKHDAKVKQYASNYERMGWSKVFSSLPENPTAVISSEAVKDCLKRFNSAFEQVYRKQTSWVVTDEKLRDEIRVSISKKLEPAYRTFYDKCRVTLRGDKNIEVFVRFTPEDLGNHLSDMFYGTGVSGSLSSSHSSSSRSRGSRSV</sequence>
<dbReference type="Proteomes" id="UP000655225">
    <property type="component" value="Unassembled WGS sequence"/>
</dbReference>
<evidence type="ECO:0000256" key="3">
    <source>
        <dbReference type="RuleBase" id="RU365026"/>
    </source>
</evidence>
<dbReference type="OrthoDB" id="1922221at2759"/>